<comment type="caution">
    <text evidence="2">The sequence shown here is derived from an EMBL/GenBank/DDBJ whole genome shotgun (WGS) entry which is preliminary data.</text>
</comment>
<reference evidence="2" key="1">
    <citation type="submission" date="2019-08" db="EMBL/GenBank/DDBJ databases">
        <authorList>
            <person name="Kucharzyk K."/>
            <person name="Murdoch R.W."/>
            <person name="Higgins S."/>
            <person name="Loffler F."/>
        </authorList>
    </citation>
    <scope>NUCLEOTIDE SEQUENCE</scope>
</reference>
<name>A0A644U622_9ZZZZ</name>
<proteinExistence type="predicted"/>
<dbReference type="AlphaFoldDB" id="A0A644U622"/>
<organism evidence="2">
    <name type="scientific">bioreactor metagenome</name>
    <dbReference type="NCBI Taxonomy" id="1076179"/>
    <lineage>
        <taxon>unclassified sequences</taxon>
        <taxon>metagenomes</taxon>
        <taxon>ecological metagenomes</taxon>
    </lineage>
</organism>
<dbReference type="EMBL" id="VSSQ01000080">
    <property type="protein sequence ID" value="MPL74388.1"/>
    <property type="molecule type" value="Genomic_DNA"/>
</dbReference>
<evidence type="ECO:0000313" key="2">
    <source>
        <dbReference type="EMBL" id="MPL74388.1"/>
    </source>
</evidence>
<protein>
    <submittedName>
        <fullName evidence="2">Uncharacterized protein</fullName>
    </submittedName>
</protein>
<evidence type="ECO:0000313" key="1">
    <source>
        <dbReference type="EMBL" id="MPL74327.1"/>
    </source>
</evidence>
<sequence>MIIPTMTEKELIVEVTADYLNAFRYSDHIDKKFRRIVIKSTRFPVRACYEYVSPRKNRWLIFCESRSKKEVLDNSRISLVATYNTDFGVHAIMGTFTNGKMHYIVYPPHFFSRYRSRTGSELSGIPLMKQFFKENYSYVYEVKDVQCEEEKYIREVYGSTKEGVALGLFSVEGNILFKTFITYEMLKGEQIEKFTQNEKLRREIHES</sequence>
<accession>A0A644U622</accession>
<gene>
    <name evidence="1" type="ORF">SDC9_20138</name>
    <name evidence="2" type="ORF">SDC9_20199</name>
</gene>
<dbReference type="EMBL" id="VSSQ01000080">
    <property type="protein sequence ID" value="MPL74327.1"/>
    <property type="molecule type" value="Genomic_DNA"/>
</dbReference>